<evidence type="ECO:0000313" key="2">
    <source>
        <dbReference type="EMBL" id="CAG8768248.1"/>
    </source>
</evidence>
<sequence>ILKKSFAPQLNKGETKQQYHDLIYSHDSDNNNEKIIDNSSSVSEDDYIPSCETRQHW</sequence>
<gene>
    <name evidence="2" type="ORF">DERYTH_LOCUS18437</name>
</gene>
<evidence type="ECO:0000256" key="1">
    <source>
        <dbReference type="SAM" id="MobiDB-lite"/>
    </source>
</evidence>
<name>A0A9N9NVM6_9GLOM</name>
<reference evidence="2" key="1">
    <citation type="submission" date="2021-06" db="EMBL/GenBank/DDBJ databases">
        <authorList>
            <person name="Kallberg Y."/>
            <person name="Tangrot J."/>
            <person name="Rosling A."/>
        </authorList>
    </citation>
    <scope>NUCLEOTIDE SEQUENCE</scope>
    <source>
        <strain evidence="2">MA453B</strain>
    </source>
</reference>
<dbReference type="Proteomes" id="UP000789405">
    <property type="component" value="Unassembled WGS sequence"/>
</dbReference>
<dbReference type="EMBL" id="CAJVPY010018716">
    <property type="protein sequence ID" value="CAG8768248.1"/>
    <property type="molecule type" value="Genomic_DNA"/>
</dbReference>
<evidence type="ECO:0000313" key="3">
    <source>
        <dbReference type="Proteomes" id="UP000789405"/>
    </source>
</evidence>
<organism evidence="2 3">
    <name type="scientific">Dentiscutata erythropus</name>
    <dbReference type="NCBI Taxonomy" id="1348616"/>
    <lineage>
        <taxon>Eukaryota</taxon>
        <taxon>Fungi</taxon>
        <taxon>Fungi incertae sedis</taxon>
        <taxon>Mucoromycota</taxon>
        <taxon>Glomeromycotina</taxon>
        <taxon>Glomeromycetes</taxon>
        <taxon>Diversisporales</taxon>
        <taxon>Gigasporaceae</taxon>
        <taxon>Dentiscutata</taxon>
    </lineage>
</organism>
<proteinExistence type="predicted"/>
<feature type="non-terminal residue" evidence="2">
    <location>
        <position position="57"/>
    </location>
</feature>
<keyword evidence="3" id="KW-1185">Reference proteome</keyword>
<feature type="non-terminal residue" evidence="2">
    <location>
        <position position="1"/>
    </location>
</feature>
<protein>
    <submittedName>
        <fullName evidence="2">15769_t:CDS:1</fullName>
    </submittedName>
</protein>
<comment type="caution">
    <text evidence="2">The sequence shown here is derived from an EMBL/GenBank/DDBJ whole genome shotgun (WGS) entry which is preliminary data.</text>
</comment>
<feature type="compositionally biased region" description="Basic and acidic residues" evidence="1">
    <location>
        <begin position="24"/>
        <end position="36"/>
    </location>
</feature>
<feature type="region of interest" description="Disordered" evidence="1">
    <location>
        <begin position="24"/>
        <end position="57"/>
    </location>
</feature>
<dbReference type="AlphaFoldDB" id="A0A9N9NVM6"/>
<accession>A0A9N9NVM6</accession>